<sequence>MPGTRIRIKSKPKRTFQMRVAGLGFRNGHVLVHRAVHEPFWTFPGGGAEIGETSDETLRREMMEELEVHVRVDRLLWIVENFFHYESRDCHELGIFYLMDIPESFPFASGEIVHRIKDGNNELEFKWVPATTQALTELDIPPYFIASEIENLPQTVKHLVWDDRNLDEKGRSQA</sequence>
<comment type="caution">
    <text evidence="4">The sequence shown here is derived from an EMBL/GenBank/DDBJ whole genome shotgun (WGS) entry which is preliminary data.</text>
</comment>
<evidence type="ECO:0000313" key="5">
    <source>
        <dbReference type="Proteomes" id="UP001595697"/>
    </source>
</evidence>
<dbReference type="EMBL" id="JBHSBD010000054">
    <property type="protein sequence ID" value="MFC3969137.1"/>
    <property type="molecule type" value="Genomic_DNA"/>
</dbReference>
<proteinExistence type="predicted"/>
<accession>A0ABV8EBF7</accession>
<evidence type="ECO:0000259" key="3">
    <source>
        <dbReference type="PROSITE" id="PS51462"/>
    </source>
</evidence>
<dbReference type="CDD" id="cd04688">
    <property type="entry name" value="NUDIX_Hydrolase"/>
    <property type="match status" value="1"/>
</dbReference>
<evidence type="ECO:0000313" key="4">
    <source>
        <dbReference type="EMBL" id="MFC3969137.1"/>
    </source>
</evidence>
<keyword evidence="2 4" id="KW-0378">Hydrolase</keyword>
<name>A0ABV8EBF7_9HYPH</name>
<evidence type="ECO:0000256" key="1">
    <source>
        <dbReference type="ARBA" id="ARBA00001946"/>
    </source>
</evidence>
<gene>
    <name evidence="4" type="ORF">ACFOVS_13540</name>
</gene>
<dbReference type="SUPFAM" id="SSF55811">
    <property type="entry name" value="Nudix"/>
    <property type="match status" value="1"/>
</dbReference>
<comment type="cofactor">
    <cofactor evidence="1">
        <name>Mg(2+)</name>
        <dbReference type="ChEBI" id="CHEBI:18420"/>
    </cofactor>
</comment>
<dbReference type="Pfam" id="PF00293">
    <property type="entry name" value="NUDIX"/>
    <property type="match status" value="1"/>
</dbReference>
<dbReference type="InterPro" id="IPR015797">
    <property type="entry name" value="NUDIX_hydrolase-like_dom_sf"/>
</dbReference>
<protein>
    <submittedName>
        <fullName evidence="4">NUDIX hydrolase</fullName>
    </submittedName>
</protein>
<reference evidence="5" key="1">
    <citation type="journal article" date="2019" name="Int. J. Syst. Evol. Microbiol.">
        <title>The Global Catalogue of Microorganisms (GCM) 10K type strain sequencing project: providing services to taxonomists for standard genome sequencing and annotation.</title>
        <authorList>
            <consortium name="The Broad Institute Genomics Platform"/>
            <consortium name="The Broad Institute Genome Sequencing Center for Infectious Disease"/>
            <person name="Wu L."/>
            <person name="Ma J."/>
        </authorList>
    </citation>
    <scope>NUCLEOTIDE SEQUENCE [LARGE SCALE GENOMIC DNA]</scope>
    <source>
        <strain evidence="5">TBRC 5781</strain>
    </source>
</reference>
<dbReference type="Proteomes" id="UP001595697">
    <property type="component" value="Unassembled WGS sequence"/>
</dbReference>
<feature type="domain" description="Nudix hydrolase" evidence="3">
    <location>
        <begin position="15"/>
        <end position="151"/>
    </location>
</feature>
<dbReference type="RefSeq" id="WP_247261494.1">
    <property type="nucleotide sequence ID" value="NZ_JALJQZ010000022.1"/>
</dbReference>
<dbReference type="InterPro" id="IPR000086">
    <property type="entry name" value="NUDIX_hydrolase_dom"/>
</dbReference>
<dbReference type="PANTHER" id="PTHR43046">
    <property type="entry name" value="GDP-MANNOSE MANNOSYL HYDROLASE"/>
    <property type="match status" value="1"/>
</dbReference>
<organism evidence="4 5">
    <name type="scientific">Rhizobium lemnae</name>
    <dbReference type="NCBI Taxonomy" id="1214924"/>
    <lineage>
        <taxon>Bacteria</taxon>
        <taxon>Pseudomonadati</taxon>
        <taxon>Pseudomonadota</taxon>
        <taxon>Alphaproteobacteria</taxon>
        <taxon>Hyphomicrobiales</taxon>
        <taxon>Rhizobiaceae</taxon>
        <taxon>Rhizobium/Agrobacterium group</taxon>
        <taxon>Rhizobium</taxon>
    </lineage>
</organism>
<keyword evidence="5" id="KW-1185">Reference proteome</keyword>
<dbReference type="PROSITE" id="PS51462">
    <property type="entry name" value="NUDIX"/>
    <property type="match status" value="1"/>
</dbReference>
<dbReference type="Gene3D" id="3.90.79.10">
    <property type="entry name" value="Nucleoside Triphosphate Pyrophosphohydrolase"/>
    <property type="match status" value="1"/>
</dbReference>
<evidence type="ECO:0000256" key="2">
    <source>
        <dbReference type="ARBA" id="ARBA00022801"/>
    </source>
</evidence>
<dbReference type="GO" id="GO:0016787">
    <property type="term" value="F:hydrolase activity"/>
    <property type="evidence" value="ECO:0007669"/>
    <property type="project" value="UniProtKB-KW"/>
</dbReference>
<dbReference type="PANTHER" id="PTHR43046:SF14">
    <property type="entry name" value="MUTT_NUDIX FAMILY PROTEIN"/>
    <property type="match status" value="1"/>
</dbReference>